<accession>A0ABS3PW26</accession>
<protein>
    <submittedName>
        <fullName evidence="1">Uncharacterized protein</fullName>
    </submittedName>
</protein>
<proteinExistence type="predicted"/>
<evidence type="ECO:0000313" key="2">
    <source>
        <dbReference type="Proteomes" id="UP000681610"/>
    </source>
</evidence>
<sequence>MDRVLPDKINFIFINKEHQVQPNLIVFFILIASSKNNYYIRLKSDENGNINLRKDLIIYKISQCMKNFPMDYNSSLEECIAIDVKIETKLELEKKAIAIENYYMEEYLLFKNEINTCTNNNFSFWNRYMFPIRDIEYIIEV</sequence>
<dbReference type="RefSeq" id="WP_208057863.1">
    <property type="nucleotide sequence ID" value="NZ_JAGDYP010000001.1"/>
</dbReference>
<evidence type="ECO:0000313" key="1">
    <source>
        <dbReference type="EMBL" id="MBO1883203.1"/>
    </source>
</evidence>
<organism evidence="1 2">
    <name type="scientific">Capnocytophaga bilenii</name>
    <dbReference type="NCBI Taxonomy" id="2819369"/>
    <lineage>
        <taxon>Bacteria</taxon>
        <taxon>Pseudomonadati</taxon>
        <taxon>Bacteroidota</taxon>
        <taxon>Flavobacteriia</taxon>
        <taxon>Flavobacteriales</taxon>
        <taxon>Flavobacteriaceae</taxon>
        <taxon>Capnocytophaga</taxon>
    </lineage>
</organism>
<reference evidence="1 2" key="1">
    <citation type="submission" date="2021-03" db="EMBL/GenBank/DDBJ databases">
        <title>Isolation and description of Capnocytophaga bilenii sp. nov., a novel Capnocytophaga species, isolated from a gingivitis subject.</title>
        <authorList>
            <person name="Antezack A."/>
            <person name="Monnet-Corti V."/>
            <person name="La Scola B."/>
        </authorList>
    </citation>
    <scope>NUCLEOTIDE SEQUENCE [LARGE SCALE GENOMIC DNA]</scope>
    <source>
        <strain evidence="1 2">Marseille-Q4570</strain>
    </source>
</reference>
<comment type="caution">
    <text evidence="1">The sequence shown here is derived from an EMBL/GenBank/DDBJ whole genome shotgun (WGS) entry which is preliminary data.</text>
</comment>
<gene>
    <name evidence="1" type="ORF">J4N46_01900</name>
</gene>
<name>A0ABS3PW26_9FLAO</name>
<dbReference type="Proteomes" id="UP000681610">
    <property type="component" value="Unassembled WGS sequence"/>
</dbReference>
<keyword evidence="2" id="KW-1185">Reference proteome</keyword>
<dbReference type="EMBL" id="JAGDYP010000001">
    <property type="protein sequence ID" value="MBO1883203.1"/>
    <property type="molecule type" value="Genomic_DNA"/>
</dbReference>